<organism evidence="4 5">
    <name type="scientific">Raphanus sativus</name>
    <name type="common">Radish</name>
    <name type="synonym">Raphanus raphanistrum var. sativus</name>
    <dbReference type="NCBI Taxonomy" id="3726"/>
    <lineage>
        <taxon>Eukaryota</taxon>
        <taxon>Viridiplantae</taxon>
        <taxon>Streptophyta</taxon>
        <taxon>Embryophyta</taxon>
        <taxon>Tracheophyta</taxon>
        <taxon>Spermatophyta</taxon>
        <taxon>Magnoliopsida</taxon>
        <taxon>eudicotyledons</taxon>
        <taxon>Gunneridae</taxon>
        <taxon>Pentapetalae</taxon>
        <taxon>rosids</taxon>
        <taxon>malvids</taxon>
        <taxon>Brassicales</taxon>
        <taxon>Brassicaceae</taxon>
        <taxon>Brassiceae</taxon>
        <taxon>Raphanus</taxon>
    </lineage>
</organism>
<protein>
    <submittedName>
        <fullName evidence="5">Uncharacterized protein LOC108834104</fullName>
    </submittedName>
</protein>
<evidence type="ECO:0000256" key="1">
    <source>
        <dbReference type="SAM" id="MobiDB-lite"/>
    </source>
</evidence>
<feature type="compositionally biased region" description="Basic residues" evidence="1">
    <location>
        <begin position="338"/>
        <end position="355"/>
    </location>
</feature>
<dbReference type="Pfam" id="PF14111">
    <property type="entry name" value="DUF4283"/>
    <property type="match status" value="1"/>
</dbReference>
<dbReference type="RefSeq" id="XP_018462971.1">
    <property type="nucleotide sequence ID" value="XM_018607469.1"/>
</dbReference>
<dbReference type="Proteomes" id="UP000504610">
    <property type="component" value="Chromosome 4"/>
</dbReference>
<gene>
    <name evidence="5" type="primary">LOC108834104</name>
</gene>
<dbReference type="Pfam" id="PF14392">
    <property type="entry name" value="zf-CCHC_4"/>
    <property type="match status" value="1"/>
</dbReference>
<feature type="domain" description="DUF4283" evidence="2">
    <location>
        <begin position="32"/>
        <end position="107"/>
    </location>
</feature>
<evidence type="ECO:0000313" key="5">
    <source>
        <dbReference type="RefSeq" id="XP_018462971.1"/>
    </source>
</evidence>
<evidence type="ECO:0000259" key="2">
    <source>
        <dbReference type="Pfam" id="PF14111"/>
    </source>
</evidence>
<proteinExistence type="predicted"/>
<accession>A0A6J0LUD6</accession>
<reference evidence="5" key="2">
    <citation type="submission" date="2025-08" db="UniProtKB">
        <authorList>
            <consortium name="RefSeq"/>
        </authorList>
    </citation>
    <scope>IDENTIFICATION</scope>
    <source>
        <tissue evidence="5">Leaf</tissue>
    </source>
</reference>
<dbReference type="PANTHER" id="PTHR31286:SF178">
    <property type="entry name" value="DUF4283 DOMAIN-CONTAINING PROTEIN"/>
    <property type="match status" value="1"/>
</dbReference>
<evidence type="ECO:0000259" key="3">
    <source>
        <dbReference type="Pfam" id="PF14392"/>
    </source>
</evidence>
<dbReference type="InterPro" id="IPR040256">
    <property type="entry name" value="At4g02000-like"/>
</dbReference>
<dbReference type="PANTHER" id="PTHR31286">
    <property type="entry name" value="GLYCINE-RICH CELL WALL STRUCTURAL PROTEIN 1.8-LIKE"/>
    <property type="match status" value="1"/>
</dbReference>
<dbReference type="OrthoDB" id="1133196at2759"/>
<feature type="domain" description="Zinc knuckle CX2CX4HX4C" evidence="3">
    <location>
        <begin position="155"/>
        <end position="202"/>
    </location>
</feature>
<evidence type="ECO:0000313" key="4">
    <source>
        <dbReference type="Proteomes" id="UP000504610"/>
    </source>
</evidence>
<feature type="region of interest" description="Disordered" evidence="1">
    <location>
        <begin position="326"/>
        <end position="367"/>
    </location>
</feature>
<dbReference type="GeneID" id="108834104"/>
<reference evidence="4" key="1">
    <citation type="journal article" date="2019" name="Database">
        <title>The radish genome database (RadishGD): an integrated information resource for radish genomics.</title>
        <authorList>
            <person name="Yu H.J."/>
            <person name="Baek S."/>
            <person name="Lee Y.J."/>
            <person name="Cho A."/>
            <person name="Mun J.H."/>
        </authorList>
    </citation>
    <scope>NUCLEOTIDE SEQUENCE [LARGE SCALE GENOMIC DNA]</scope>
    <source>
        <strain evidence="4">cv. WK10039</strain>
    </source>
</reference>
<dbReference type="InterPro" id="IPR025836">
    <property type="entry name" value="Zn_knuckle_CX2CX4HX4C"/>
</dbReference>
<sequence>MNLNKVFETMLLEEEDVPVNLPDLPQYSALECNKLSVIGRTLNPDSQRMKDLILDMPRKWQVYDRVRGVALSPTMFQFIFKYEHDLDEVMRKRRSREDDYLKFLLVWVQLRNIPVNHYTKEAIEAFADVLGKVNVVAFDPNKAQSNDYVRVRVFFDVSRPVRKTKVFNLPKGGAVTIRYDFERLQKRCYHCQRLTHEKDKCPILVQQRKDQAVERQHERIAAEEGERRIREERVRKSVQDLKDNPIGQRDFLRLEAPPMIIQDVDKDKGIVFDYSLKNVEEHIAKRKEQGRAKTLTIMSEPWEGRAAADISLEVFDSSTGFSTGVTNANSSGTSKLMGGKRYRPPKRMRRFKPKPRGSFSAEEKGKSIDLETEKTVVKRRAAEVAGEFMRVAKRSNTEVVPHEGLPNQ</sequence>
<keyword evidence="4" id="KW-1185">Reference proteome</keyword>
<dbReference type="AlphaFoldDB" id="A0A6J0LUD6"/>
<dbReference type="KEGG" id="rsz:108834104"/>
<name>A0A6J0LUD6_RAPSA</name>
<dbReference type="InterPro" id="IPR025558">
    <property type="entry name" value="DUF4283"/>
</dbReference>